<accession>A0A427XRX2</accession>
<dbReference type="Proteomes" id="UP000279259">
    <property type="component" value="Unassembled WGS sequence"/>
</dbReference>
<evidence type="ECO:0000313" key="2">
    <source>
        <dbReference type="EMBL" id="RSH81584.1"/>
    </source>
</evidence>
<gene>
    <name evidence="2" type="ORF">EHS25_006206</name>
</gene>
<evidence type="ECO:0000313" key="3">
    <source>
        <dbReference type="Proteomes" id="UP000279259"/>
    </source>
</evidence>
<feature type="region of interest" description="Disordered" evidence="1">
    <location>
        <begin position="1"/>
        <end position="54"/>
    </location>
</feature>
<feature type="compositionally biased region" description="Pro residues" evidence="1">
    <location>
        <begin position="26"/>
        <end position="42"/>
    </location>
</feature>
<comment type="caution">
    <text evidence="2">The sequence shown here is derived from an EMBL/GenBank/DDBJ whole genome shotgun (WGS) entry which is preliminary data.</text>
</comment>
<protein>
    <submittedName>
        <fullName evidence="2">Uncharacterized protein</fullName>
    </submittedName>
</protein>
<sequence>MITKTSRTIASTTSKRSRSPTLSLSPAPPAPPTADRSPSPPPTKKRKKWTSQHRDAFQQVTQAGFSDKYRIRAMGFGGEVFYKPDFIDPLEANVCAISGAVHCYLLTAS</sequence>
<proteinExistence type="predicted"/>
<dbReference type="OrthoDB" id="545910at2759"/>
<feature type="compositionally biased region" description="Low complexity" evidence="1">
    <location>
        <begin position="10"/>
        <end position="25"/>
    </location>
</feature>
<reference evidence="2 3" key="1">
    <citation type="submission" date="2018-11" db="EMBL/GenBank/DDBJ databases">
        <title>Genome sequence of Saitozyma podzolica DSM 27192.</title>
        <authorList>
            <person name="Aliyu H."/>
            <person name="Gorte O."/>
            <person name="Ochsenreither K."/>
        </authorList>
    </citation>
    <scope>NUCLEOTIDE SEQUENCE [LARGE SCALE GENOMIC DNA]</scope>
    <source>
        <strain evidence="2 3">DSM 27192</strain>
    </source>
</reference>
<evidence type="ECO:0000256" key="1">
    <source>
        <dbReference type="SAM" id="MobiDB-lite"/>
    </source>
</evidence>
<dbReference type="EMBL" id="RSCD01000029">
    <property type="protein sequence ID" value="RSH81584.1"/>
    <property type="molecule type" value="Genomic_DNA"/>
</dbReference>
<name>A0A427XRX2_9TREE</name>
<organism evidence="2 3">
    <name type="scientific">Saitozyma podzolica</name>
    <dbReference type="NCBI Taxonomy" id="1890683"/>
    <lineage>
        <taxon>Eukaryota</taxon>
        <taxon>Fungi</taxon>
        <taxon>Dikarya</taxon>
        <taxon>Basidiomycota</taxon>
        <taxon>Agaricomycotina</taxon>
        <taxon>Tremellomycetes</taxon>
        <taxon>Tremellales</taxon>
        <taxon>Trimorphomycetaceae</taxon>
        <taxon>Saitozyma</taxon>
    </lineage>
</organism>
<keyword evidence="3" id="KW-1185">Reference proteome</keyword>
<dbReference type="AlphaFoldDB" id="A0A427XRX2"/>
<dbReference type="STRING" id="1890683.A0A427XRX2"/>